<name>A0AAN1WL47_9GAMM</name>
<feature type="domain" description="Peptidoglycan binding-like" evidence="2">
    <location>
        <begin position="416"/>
        <end position="465"/>
    </location>
</feature>
<accession>A0AAN1WL47</accession>
<dbReference type="Pfam" id="PF01471">
    <property type="entry name" value="PG_binding_1"/>
    <property type="match status" value="1"/>
</dbReference>
<reference evidence="3 4" key="1">
    <citation type="journal article" date="2022" name="IScience">
        <title>An ultrasensitive nanofiber-based assay for enzymatic hydrolysis and deep-sea microbial degradation of cellulose.</title>
        <authorList>
            <person name="Tsudome M."/>
            <person name="Tachioka M."/>
            <person name="Miyazaki M."/>
            <person name="Uchimura K."/>
            <person name="Tsuda M."/>
            <person name="Takaki Y."/>
            <person name="Deguchi S."/>
        </authorList>
    </citation>
    <scope>NUCLEOTIDE SEQUENCE [LARGE SCALE GENOMIC DNA]</scope>
    <source>
        <strain evidence="3 4">GE09</strain>
    </source>
</reference>
<feature type="region of interest" description="Disordered" evidence="1">
    <location>
        <begin position="213"/>
        <end position="289"/>
    </location>
</feature>
<keyword evidence="4" id="KW-1185">Reference proteome</keyword>
<gene>
    <name evidence="3" type="ORF">MARGE09_P3709</name>
</gene>
<feature type="compositionally biased region" description="Low complexity" evidence="1">
    <location>
        <begin position="271"/>
        <end position="289"/>
    </location>
</feature>
<dbReference type="Proteomes" id="UP001320119">
    <property type="component" value="Chromosome"/>
</dbReference>
<dbReference type="Gene3D" id="1.10.101.10">
    <property type="entry name" value="PGBD-like superfamily/PGBD"/>
    <property type="match status" value="1"/>
</dbReference>
<dbReference type="InterPro" id="IPR036366">
    <property type="entry name" value="PGBDSf"/>
</dbReference>
<dbReference type="SUPFAM" id="SSF47090">
    <property type="entry name" value="PGBD-like"/>
    <property type="match status" value="1"/>
</dbReference>
<dbReference type="InterPro" id="IPR036365">
    <property type="entry name" value="PGBD-like_sf"/>
</dbReference>
<feature type="compositionally biased region" description="Polar residues" evidence="1">
    <location>
        <begin position="246"/>
        <end position="267"/>
    </location>
</feature>
<dbReference type="RefSeq" id="WP_236984775.1">
    <property type="nucleotide sequence ID" value="NZ_AP023086.1"/>
</dbReference>
<dbReference type="KEGG" id="marq:MARGE09_P3709"/>
<protein>
    <recommendedName>
        <fullName evidence="2">Peptidoglycan binding-like domain-containing protein</fullName>
    </recommendedName>
</protein>
<dbReference type="InterPro" id="IPR002477">
    <property type="entry name" value="Peptidoglycan-bd-like"/>
</dbReference>
<evidence type="ECO:0000256" key="1">
    <source>
        <dbReference type="SAM" id="MobiDB-lite"/>
    </source>
</evidence>
<proteinExistence type="predicted"/>
<evidence type="ECO:0000313" key="4">
    <source>
        <dbReference type="Proteomes" id="UP001320119"/>
    </source>
</evidence>
<evidence type="ECO:0000259" key="2">
    <source>
        <dbReference type="Pfam" id="PF01471"/>
    </source>
</evidence>
<organism evidence="3 4">
    <name type="scientific">Marinagarivorans cellulosilyticus</name>
    <dbReference type="NCBI Taxonomy" id="2721545"/>
    <lineage>
        <taxon>Bacteria</taxon>
        <taxon>Pseudomonadati</taxon>
        <taxon>Pseudomonadota</taxon>
        <taxon>Gammaproteobacteria</taxon>
        <taxon>Cellvibrionales</taxon>
        <taxon>Cellvibrionaceae</taxon>
        <taxon>Marinagarivorans</taxon>
    </lineage>
</organism>
<feature type="compositionally biased region" description="Polar residues" evidence="1">
    <location>
        <begin position="217"/>
        <end position="230"/>
    </location>
</feature>
<dbReference type="AlphaFoldDB" id="A0AAN1WL47"/>
<evidence type="ECO:0000313" key="3">
    <source>
        <dbReference type="EMBL" id="BCD99507.1"/>
    </source>
</evidence>
<sequence length="471" mass="50450">MSDQDNNSGKPMSIDEKRELLKDMEISYASKRIGDVDEAGNIVKEQVASTVEEKRELLDEMETTYTSNRLGDIDEAGNIVKDKVAQTVEEKRELLDDMEITYTSKRVGDAISDPSNIEQQLKDKADSEIASNIEERASEKLGDTAGAAAAGAYTAARNNATSQFVKAQQQAAKQRAEAAAQRKVSEATQNIADDIADKFGGTAGQAVKEGLDEAASAKTSDLLSQQNAFSSDKKNSPNEAPANKLSEASPSASATVSSNDEAGNTAASLPGNASTAPASGTTPANSAPAPQAAPIALNVINVLVIDGEPIKFILENQFGEPYANWPYVFKYGDLIEAPDDQNASNNEDEYNPAPMPKRQTEIEAQTDAAGLVEQKPSPNAKEVFVEFAPDPDDPEFKVEYVIAVKQLEPADTAKGAQQRLENLDFTTGPIDGNVAETTQAAIYDFQVLHNLEPTGLLDEETMIKLEEVSGI</sequence>
<dbReference type="EMBL" id="AP023086">
    <property type="protein sequence ID" value="BCD99507.1"/>
    <property type="molecule type" value="Genomic_DNA"/>
</dbReference>